<dbReference type="EMBL" id="QGDV01000002">
    <property type="protein sequence ID" value="PWJ66066.1"/>
    <property type="molecule type" value="Genomic_DNA"/>
</dbReference>
<evidence type="ECO:0008006" key="3">
    <source>
        <dbReference type="Google" id="ProtNLM"/>
    </source>
</evidence>
<comment type="caution">
    <text evidence="1">The sequence shown here is derived from an EMBL/GenBank/DDBJ whole genome shotgun (WGS) entry which is preliminary data.</text>
</comment>
<keyword evidence="2" id="KW-1185">Reference proteome</keyword>
<dbReference type="Proteomes" id="UP000245674">
    <property type="component" value="Unassembled WGS sequence"/>
</dbReference>
<accession>A0ABX5LKZ7</accession>
<evidence type="ECO:0000313" key="1">
    <source>
        <dbReference type="EMBL" id="PWJ66066.1"/>
    </source>
</evidence>
<proteinExistence type="predicted"/>
<organism evidence="1 2">
    <name type="scientific">Rathayibacter iranicus NCPPB 2253 = VKM Ac-1602</name>
    <dbReference type="NCBI Taxonomy" id="1328868"/>
    <lineage>
        <taxon>Bacteria</taxon>
        <taxon>Bacillati</taxon>
        <taxon>Actinomycetota</taxon>
        <taxon>Actinomycetes</taxon>
        <taxon>Micrococcales</taxon>
        <taxon>Microbacteriaceae</taxon>
        <taxon>Rathayibacter</taxon>
    </lineage>
</organism>
<name>A0ABX5LKZ7_9MICO</name>
<protein>
    <recommendedName>
        <fullName evidence="3">GDSL-like lipase/acylhydrolase family protein</fullName>
    </recommendedName>
</protein>
<sequence>MSNNDPGDWPYTLPAGSPFVNPYHSIHLPPPSTLPSVMVPDPSHVIVRGDSHMLGRSSPQGDVAYEKSWPYFLDQELPTASVIVRALGGSTSEEAALRAGAITPLFTMQGAAQTFPATNSPYATLVADVRFRTTAGPIPADAGTLTVVTSSGTTAIHGTLQHQSTSDGSTYFFLRSTPGTVITDVTSMWFVSDDQKLYGDAVQIIGSAVNDSVAMPGETIRQAVGRCVTATCAMVEAQRSTVKRTLLVGSLIRANDGGPSPWLIDGNLPALNDVNKNRREKHYVVWNVEHELARIYPNLYYDLRHWIQDSLMGVAGLTEGTTPVTINGYTYKSDRDNRLEDALAPQLTHDGQHIKTQFASHIGARLAAELKSRGWV</sequence>
<evidence type="ECO:0000313" key="2">
    <source>
        <dbReference type="Proteomes" id="UP000245674"/>
    </source>
</evidence>
<reference evidence="1 2" key="1">
    <citation type="submission" date="2018-03" db="EMBL/GenBank/DDBJ databases">
        <title>Genomic Encyclopedia of Type Strains, Phase III (KMG-III): the genomes of soil and plant-associated and newly described type strains.</title>
        <authorList>
            <person name="Whitman W."/>
        </authorList>
    </citation>
    <scope>NUCLEOTIDE SEQUENCE [LARGE SCALE GENOMIC DNA]</scope>
    <source>
        <strain evidence="1 2">VKM Ac-1602</strain>
    </source>
</reference>
<gene>
    <name evidence="1" type="ORF">B0H03_102213</name>
</gene>